<organism evidence="2 3">
    <name type="scientific">Sutcliffiella horikoshii</name>
    <dbReference type="NCBI Taxonomy" id="79883"/>
    <lineage>
        <taxon>Bacteria</taxon>
        <taxon>Bacillati</taxon>
        <taxon>Bacillota</taxon>
        <taxon>Bacilli</taxon>
        <taxon>Bacillales</taxon>
        <taxon>Bacillaceae</taxon>
        <taxon>Sutcliffiella</taxon>
    </lineage>
</organism>
<protein>
    <submittedName>
        <fullName evidence="2">Uncharacterized protein</fullName>
    </submittedName>
</protein>
<keyword evidence="1" id="KW-0472">Membrane</keyword>
<dbReference type="OrthoDB" id="2973202at2"/>
<comment type="caution">
    <text evidence="2">The sequence shown here is derived from an EMBL/GenBank/DDBJ whole genome shotgun (WGS) entry which is preliminary data.</text>
</comment>
<evidence type="ECO:0000256" key="1">
    <source>
        <dbReference type="SAM" id="Phobius"/>
    </source>
</evidence>
<feature type="transmembrane region" description="Helical" evidence="1">
    <location>
        <begin position="29"/>
        <end position="48"/>
    </location>
</feature>
<keyword evidence="1" id="KW-0812">Transmembrane</keyword>
<evidence type="ECO:0000313" key="3">
    <source>
        <dbReference type="Proteomes" id="UP000322524"/>
    </source>
</evidence>
<name>A0A5D4SXA0_9BACI</name>
<dbReference type="Proteomes" id="UP000322524">
    <property type="component" value="Unassembled WGS sequence"/>
</dbReference>
<gene>
    <name evidence="2" type="ORF">FZC76_14605</name>
</gene>
<evidence type="ECO:0000313" key="2">
    <source>
        <dbReference type="EMBL" id="TYS67945.1"/>
    </source>
</evidence>
<reference evidence="2 3" key="1">
    <citation type="submission" date="2019-08" db="EMBL/GenBank/DDBJ databases">
        <title>Bacillus genomes from the desert of Cuatro Cienegas, Coahuila.</title>
        <authorList>
            <person name="Olmedo-Alvarez G."/>
        </authorList>
    </citation>
    <scope>NUCLEOTIDE SEQUENCE [LARGE SCALE GENOMIC DNA]</scope>
    <source>
        <strain evidence="2 3">CH28_1T</strain>
    </source>
</reference>
<sequence length="86" mass="9743">MTIPLVVVHLSILYLWIFDWEKLVTEVGLISWIGSIIIGIVVFILNRKLMTSDQKLSKKIVATTTFMTILLGVFALMIEFITSSMP</sequence>
<dbReference type="AlphaFoldDB" id="A0A5D4SXA0"/>
<keyword evidence="1" id="KW-1133">Transmembrane helix</keyword>
<dbReference type="EMBL" id="VTEV01000005">
    <property type="protein sequence ID" value="TYS67945.1"/>
    <property type="molecule type" value="Genomic_DNA"/>
</dbReference>
<accession>A0A5D4SXA0</accession>
<feature type="transmembrane region" description="Helical" evidence="1">
    <location>
        <begin position="60"/>
        <end position="81"/>
    </location>
</feature>
<proteinExistence type="predicted"/>